<dbReference type="SUPFAM" id="SSF55186">
    <property type="entry name" value="ThrRS/AlaRS common domain"/>
    <property type="match status" value="1"/>
</dbReference>
<evidence type="ECO:0000256" key="3">
    <source>
        <dbReference type="ARBA" id="ARBA00022833"/>
    </source>
</evidence>
<dbReference type="GO" id="GO:0004812">
    <property type="term" value="F:aminoacyl-tRNA ligase activity"/>
    <property type="evidence" value="ECO:0007669"/>
    <property type="project" value="InterPro"/>
</dbReference>
<dbReference type="Gene3D" id="3.30.980.10">
    <property type="entry name" value="Threonyl-trna Synthetase, Chain A, domain 2"/>
    <property type="match status" value="1"/>
</dbReference>
<dbReference type="GO" id="GO:0043039">
    <property type="term" value="P:tRNA aminoacylation"/>
    <property type="evidence" value="ECO:0007669"/>
    <property type="project" value="InterPro"/>
</dbReference>
<dbReference type="PANTHER" id="PTHR43462:SF1">
    <property type="entry name" value="ALANYL-TRNA EDITING PROTEIN AARSD1"/>
    <property type="match status" value="1"/>
</dbReference>
<gene>
    <name evidence="5" type="ORF">DDZ16_13985</name>
</gene>
<reference evidence="5 6" key="1">
    <citation type="submission" date="2018-05" db="EMBL/GenBank/DDBJ databases">
        <title>Marinilabilia rubrum sp. nov., isolated from saltern sediment.</title>
        <authorList>
            <person name="Zhang R."/>
        </authorList>
    </citation>
    <scope>NUCLEOTIDE SEQUENCE [LARGE SCALE GENOMIC DNA]</scope>
    <source>
        <strain evidence="5 6">WTE16</strain>
    </source>
</reference>
<keyword evidence="3" id="KW-0862">Zinc</keyword>
<keyword evidence="2" id="KW-0479">Metal-binding</keyword>
<dbReference type="AlphaFoldDB" id="A0A2U2B716"/>
<dbReference type="OrthoDB" id="9812949at2"/>
<organism evidence="5 6">
    <name type="scientific">Marinilabilia rubra</name>
    <dbReference type="NCBI Taxonomy" id="2162893"/>
    <lineage>
        <taxon>Bacteria</taxon>
        <taxon>Pseudomonadati</taxon>
        <taxon>Bacteroidota</taxon>
        <taxon>Bacteroidia</taxon>
        <taxon>Marinilabiliales</taxon>
        <taxon>Marinilabiliaceae</taxon>
        <taxon>Marinilabilia</taxon>
    </lineage>
</organism>
<dbReference type="GO" id="GO:0002161">
    <property type="term" value="F:aminoacyl-tRNA deacylase activity"/>
    <property type="evidence" value="ECO:0007669"/>
    <property type="project" value="UniProtKB-ARBA"/>
</dbReference>
<dbReference type="InterPro" id="IPR051335">
    <property type="entry name" value="Alanyl-tRNA_Editing_Enzymes"/>
</dbReference>
<dbReference type="InterPro" id="IPR018163">
    <property type="entry name" value="Thr/Ala-tRNA-synth_IIc_edit"/>
</dbReference>
<sequence length="138" mass="15903">MHTAEHVLNQTMVQMFGIERSFSNHLERKKSKCDYEFNRALSPEEEKAISDSVNEQLQRHLPVEEHWLSKEEAEKRYNLGKLPDDAEDNIRIVTIGDYDACPCIGEHVSNTSEVGEFVLGSTSNEEGVLRLRFKLKRP</sequence>
<dbReference type="InterPro" id="IPR012947">
    <property type="entry name" value="tRNA_SAD"/>
</dbReference>
<accession>A0A2U2B716</accession>
<dbReference type="GO" id="GO:0046872">
    <property type="term" value="F:metal ion binding"/>
    <property type="evidence" value="ECO:0007669"/>
    <property type="project" value="UniProtKB-KW"/>
</dbReference>
<dbReference type="EMBL" id="QEWP01000011">
    <property type="protein sequence ID" value="PWD98842.1"/>
    <property type="molecule type" value="Genomic_DNA"/>
</dbReference>
<name>A0A2U2B716_9BACT</name>
<dbReference type="Proteomes" id="UP000244956">
    <property type="component" value="Unassembled WGS sequence"/>
</dbReference>
<dbReference type="Pfam" id="PF07973">
    <property type="entry name" value="tRNA_SAD"/>
    <property type="match status" value="1"/>
</dbReference>
<comment type="caution">
    <text evidence="5">The sequence shown here is derived from an EMBL/GenBank/DDBJ whole genome shotgun (WGS) entry which is preliminary data.</text>
</comment>
<evidence type="ECO:0000256" key="1">
    <source>
        <dbReference type="ARBA" id="ARBA00001947"/>
    </source>
</evidence>
<feature type="domain" description="Threonyl/alanyl tRNA synthetase SAD" evidence="4">
    <location>
        <begin position="90"/>
        <end position="132"/>
    </location>
</feature>
<dbReference type="SMART" id="SM00863">
    <property type="entry name" value="tRNA_SAD"/>
    <property type="match status" value="1"/>
</dbReference>
<proteinExistence type="predicted"/>
<comment type="cofactor">
    <cofactor evidence="1">
        <name>Zn(2+)</name>
        <dbReference type="ChEBI" id="CHEBI:29105"/>
    </cofactor>
</comment>
<evidence type="ECO:0000256" key="2">
    <source>
        <dbReference type="ARBA" id="ARBA00022723"/>
    </source>
</evidence>
<evidence type="ECO:0000259" key="4">
    <source>
        <dbReference type="SMART" id="SM00863"/>
    </source>
</evidence>
<protein>
    <recommendedName>
        <fullName evidence="4">Threonyl/alanyl tRNA synthetase SAD domain-containing protein</fullName>
    </recommendedName>
</protein>
<dbReference type="GO" id="GO:0005524">
    <property type="term" value="F:ATP binding"/>
    <property type="evidence" value="ECO:0007669"/>
    <property type="project" value="InterPro"/>
</dbReference>
<dbReference type="PANTHER" id="PTHR43462">
    <property type="entry name" value="ALANYL-TRNA EDITING PROTEIN"/>
    <property type="match status" value="1"/>
</dbReference>
<keyword evidence="6" id="KW-1185">Reference proteome</keyword>
<evidence type="ECO:0000313" key="6">
    <source>
        <dbReference type="Proteomes" id="UP000244956"/>
    </source>
</evidence>
<evidence type="ECO:0000313" key="5">
    <source>
        <dbReference type="EMBL" id="PWD98842.1"/>
    </source>
</evidence>